<protein>
    <recommendedName>
        <fullName evidence="1">DUF6570 domain-containing protein</fullName>
    </recommendedName>
</protein>
<gene>
    <name evidence="2" type="ORF">PECUL_23A025550</name>
</gene>
<accession>A0AAD1WLU8</accession>
<sequence length="391" mass="45630">MSVTNKKRTYITSRYRADADFELKLKQYIIRIYATDANFNLKQKQYITSKYATDVYFNLKRKQYTTSKYATDANFNLKKKQYITRKYATDAGFKSKQKQYTTGKYHNERHLQHCMSYMKTKRHTQADFRITHKMQCTFKIIMKYRRWTCVMRECSQPVDNRLMQTAISTFHECIKAEPTFVCMMCHRTLFPNQVKHCIHSNYKKNLHIVVACLTGKYVHVGNNHCQGPEQCTVPDERPKEWICNNCVSHLKAGHKSSITVANNMELAPIPPELCDLYVLERQLLAKILPFAKIITLPKGRQAAIHGTVVCVPSEVKTTANTLPRSQSTSQLHRVKLKRRLTYKGHQLFHNVNMRNVVAGLSKLDDNDDGMELDSCDETKMMEIHERIQKKL</sequence>
<reference evidence="2" key="1">
    <citation type="submission" date="2022-03" db="EMBL/GenBank/DDBJ databases">
        <authorList>
            <person name="Alioto T."/>
            <person name="Alioto T."/>
            <person name="Gomez Garrido J."/>
        </authorList>
    </citation>
    <scope>NUCLEOTIDE SEQUENCE</scope>
</reference>
<dbReference type="AlphaFoldDB" id="A0AAD1WLU8"/>
<evidence type="ECO:0000259" key="1">
    <source>
        <dbReference type="Pfam" id="PF20209"/>
    </source>
</evidence>
<organism evidence="2 3">
    <name type="scientific">Pelobates cultripes</name>
    <name type="common">Western spadefoot toad</name>
    <dbReference type="NCBI Taxonomy" id="61616"/>
    <lineage>
        <taxon>Eukaryota</taxon>
        <taxon>Metazoa</taxon>
        <taxon>Chordata</taxon>
        <taxon>Craniata</taxon>
        <taxon>Vertebrata</taxon>
        <taxon>Euteleostomi</taxon>
        <taxon>Amphibia</taxon>
        <taxon>Batrachia</taxon>
        <taxon>Anura</taxon>
        <taxon>Pelobatoidea</taxon>
        <taxon>Pelobatidae</taxon>
        <taxon>Pelobates</taxon>
    </lineage>
</organism>
<evidence type="ECO:0000313" key="3">
    <source>
        <dbReference type="Proteomes" id="UP001295444"/>
    </source>
</evidence>
<name>A0AAD1WLU8_PELCU</name>
<dbReference type="EMBL" id="OW240919">
    <property type="protein sequence ID" value="CAH2313003.1"/>
    <property type="molecule type" value="Genomic_DNA"/>
</dbReference>
<dbReference type="InterPro" id="IPR046700">
    <property type="entry name" value="DUF6570"/>
</dbReference>
<feature type="domain" description="DUF6570" evidence="1">
    <location>
        <begin position="260"/>
        <end position="371"/>
    </location>
</feature>
<keyword evidence="3" id="KW-1185">Reference proteome</keyword>
<dbReference type="Pfam" id="PF20209">
    <property type="entry name" value="DUF6570"/>
    <property type="match status" value="1"/>
</dbReference>
<evidence type="ECO:0000313" key="2">
    <source>
        <dbReference type="EMBL" id="CAH2313003.1"/>
    </source>
</evidence>
<dbReference type="Proteomes" id="UP001295444">
    <property type="component" value="Chromosome 08"/>
</dbReference>
<proteinExistence type="predicted"/>